<evidence type="ECO:0000259" key="4">
    <source>
        <dbReference type="Pfam" id="PF02826"/>
    </source>
</evidence>
<evidence type="ECO:0000256" key="2">
    <source>
        <dbReference type="RuleBase" id="RU003719"/>
    </source>
</evidence>
<evidence type="ECO:0000313" key="6">
    <source>
        <dbReference type="Proteomes" id="UP001595593"/>
    </source>
</evidence>
<dbReference type="EC" id="1.1.1.-" evidence="5"/>
<dbReference type="PANTHER" id="PTHR10996">
    <property type="entry name" value="2-HYDROXYACID DEHYDROGENASE-RELATED"/>
    <property type="match status" value="1"/>
</dbReference>
<dbReference type="Pfam" id="PF02826">
    <property type="entry name" value="2-Hacid_dh_C"/>
    <property type="match status" value="1"/>
</dbReference>
<dbReference type="SUPFAM" id="SSF52283">
    <property type="entry name" value="Formate/glycerate dehydrogenase catalytic domain-like"/>
    <property type="match status" value="1"/>
</dbReference>
<dbReference type="CDD" id="cd05301">
    <property type="entry name" value="GDH"/>
    <property type="match status" value="1"/>
</dbReference>
<dbReference type="Pfam" id="PF00389">
    <property type="entry name" value="2-Hacid_dh"/>
    <property type="match status" value="1"/>
</dbReference>
<keyword evidence="6" id="KW-1185">Reference proteome</keyword>
<accession>A0ABV7G329</accession>
<dbReference type="InterPro" id="IPR006139">
    <property type="entry name" value="D-isomer_2_OHA_DH_cat_dom"/>
</dbReference>
<evidence type="ECO:0000259" key="3">
    <source>
        <dbReference type="Pfam" id="PF00389"/>
    </source>
</evidence>
<keyword evidence="1 2" id="KW-0560">Oxidoreductase</keyword>
<name>A0ABV7G329_9PROT</name>
<dbReference type="InterPro" id="IPR050223">
    <property type="entry name" value="D-isomer_2-hydroxyacid_DH"/>
</dbReference>
<organism evidence="5 6">
    <name type="scientific">Teichococcus globiformis</name>
    <dbReference type="NCBI Taxonomy" id="2307229"/>
    <lineage>
        <taxon>Bacteria</taxon>
        <taxon>Pseudomonadati</taxon>
        <taxon>Pseudomonadota</taxon>
        <taxon>Alphaproteobacteria</taxon>
        <taxon>Acetobacterales</taxon>
        <taxon>Roseomonadaceae</taxon>
        <taxon>Roseomonas</taxon>
    </lineage>
</organism>
<protein>
    <submittedName>
        <fullName evidence="5">2-hydroxyacid dehydrogenase</fullName>
        <ecNumber evidence="5">1.1.1.-</ecNumber>
    </submittedName>
</protein>
<dbReference type="PROSITE" id="PS00065">
    <property type="entry name" value="D_2_HYDROXYACID_DH_1"/>
    <property type="match status" value="1"/>
</dbReference>
<dbReference type="InterPro" id="IPR029752">
    <property type="entry name" value="D-isomer_DH_CS1"/>
</dbReference>
<dbReference type="Gene3D" id="3.40.50.720">
    <property type="entry name" value="NAD(P)-binding Rossmann-like Domain"/>
    <property type="match status" value="2"/>
</dbReference>
<dbReference type="Proteomes" id="UP001595593">
    <property type="component" value="Unassembled WGS sequence"/>
</dbReference>
<dbReference type="PANTHER" id="PTHR10996:SF283">
    <property type="entry name" value="GLYOXYLATE_HYDROXYPYRUVATE REDUCTASE B"/>
    <property type="match status" value="1"/>
</dbReference>
<dbReference type="SUPFAM" id="SSF51735">
    <property type="entry name" value="NAD(P)-binding Rossmann-fold domains"/>
    <property type="match status" value="1"/>
</dbReference>
<reference evidence="6" key="1">
    <citation type="journal article" date="2019" name="Int. J. Syst. Evol. Microbiol.">
        <title>The Global Catalogue of Microorganisms (GCM) 10K type strain sequencing project: providing services to taxonomists for standard genome sequencing and annotation.</title>
        <authorList>
            <consortium name="The Broad Institute Genomics Platform"/>
            <consortium name="The Broad Institute Genome Sequencing Center for Infectious Disease"/>
            <person name="Wu L."/>
            <person name="Ma J."/>
        </authorList>
    </citation>
    <scope>NUCLEOTIDE SEQUENCE [LARGE SCALE GENOMIC DNA]</scope>
    <source>
        <strain evidence="6">KCTC 52094</strain>
    </source>
</reference>
<comment type="similarity">
    <text evidence="2">Belongs to the D-isomer specific 2-hydroxyacid dehydrogenase family.</text>
</comment>
<dbReference type="GO" id="GO:0016491">
    <property type="term" value="F:oxidoreductase activity"/>
    <property type="evidence" value="ECO:0007669"/>
    <property type="project" value="UniProtKB-KW"/>
</dbReference>
<comment type="caution">
    <text evidence="5">The sequence shown here is derived from an EMBL/GenBank/DDBJ whole genome shotgun (WGS) entry which is preliminary data.</text>
</comment>
<proteinExistence type="inferred from homology"/>
<dbReference type="EMBL" id="JBHRTN010000010">
    <property type="protein sequence ID" value="MFC3125901.1"/>
    <property type="molecule type" value="Genomic_DNA"/>
</dbReference>
<dbReference type="RefSeq" id="WP_379596898.1">
    <property type="nucleotide sequence ID" value="NZ_JBHRTN010000010.1"/>
</dbReference>
<dbReference type="InterPro" id="IPR036291">
    <property type="entry name" value="NAD(P)-bd_dom_sf"/>
</dbReference>
<evidence type="ECO:0000313" key="5">
    <source>
        <dbReference type="EMBL" id="MFC3125901.1"/>
    </source>
</evidence>
<evidence type="ECO:0000256" key="1">
    <source>
        <dbReference type="ARBA" id="ARBA00023002"/>
    </source>
</evidence>
<gene>
    <name evidence="5" type="ORF">ACFOD4_12600</name>
</gene>
<feature type="domain" description="D-isomer specific 2-hydroxyacid dehydrogenase NAD-binding" evidence="4">
    <location>
        <begin position="114"/>
        <end position="290"/>
    </location>
</feature>
<dbReference type="InterPro" id="IPR006140">
    <property type="entry name" value="D-isomer_DH_NAD-bd"/>
</dbReference>
<feature type="domain" description="D-isomer specific 2-hydroxyacid dehydrogenase catalytic" evidence="3">
    <location>
        <begin position="34"/>
        <end position="317"/>
    </location>
</feature>
<sequence>MSKPTLLLTRRFPDAVEARAQRDYITIPNPADTPFSGEALAAAANDGEVEGILCAAGDALSASTIASLPSSVKIIATFSVGTDHIDLAAARDRGVMVTNTPDVLSVATAEIAMLLILTAARRGGEAERLVRGRQWSGWAPTQLMGVTLENKKLGILGMGRIGQALARMARGFGMEVHYHNRRPLPQAEEAGAMFHADDAGFLAAIDVLSMHIPGGEATRNWLNADRIQQLRQGAIVVNTGRGTTVDDAALCKALTDGHLRAAGLDVFAGEPDIYPGYHSTPNLVLFPHLGSATIETRDAMGFRCLDNLDAVLLRHEAPLHAVT</sequence>